<gene>
    <name evidence="1" type="ORF">RCL2_000505600</name>
</gene>
<dbReference type="EMBL" id="BLAL01000032">
    <property type="protein sequence ID" value="GES77710.1"/>
    <property type="molecule type" value="Genomic_DNA"/>
</dbReference>
<evidence type="ECO:0000313" key="1">
    <source>
        <dbReference type="EMBL" id="GES77710.1"/>
    </source>
</evidence>
<dbReference type="Proteomes" id="UP000615446">
    <property type="component" value="Unassembled WGS sequence"/>
</dbReference>
<sequence length="214" mass="24601">MERLKKIHNFSIPSTIHILSEEWIHLQFCSTNATITRAIYHTSRFNVKFKVQKFCIQYCQWTCLISADDKHKIPIREEVAVFTGVQNQYSLIAQDSILATTDHDFTKLFLTPSVIFFILIPNDILESFYNGQVFVSYKNTVFELSSAIRHLAEFLNALNIQYEHQILPPILCLYTDGGSDHRCNYGSVQIALICLFICEDFDLLIAVCTAPNHS</sequence>
<protein>
    <submittedName>
        <fullName evidence="1">Uncharacterized protein</fullName>
    </submittedName>
</protein>
<reference evidence="1" key="1">
    <citation type="submission" date="2019-10" db="EMBL/GenBank/DDBJ databases">
        <title>Conservation and host-specific expression of non-tandemly repeated heterogenous ribosome RNA gene in arbuscular mycorrhizal fungi.</title>
        <authorList>
            <person name="Maeda T."/>
            <person name="Kobayashi Y."/>
            <person name="Nakagawa T."/>
            <person name="Ezawa T."/>
            <person name="Yamaguchi K."/>
            <person name="Bino T."/>
            <person name="Nishimoto Y."/>
            <person name="Shigenobu S."/>
            <person name="Kawaguchi M."/>
        </authorList>
    </citation>
    <scope>NUCLEOTIDE SEQUENCE</scope>
    <source>
        <strain evidence="1">HR1</strain>
    </source>
</reference>
<evidence type="ECO:0000313" key="2">
    <source>
        <dbReference type="Proteomes" id="UP000615446"/>
    </source>
</evidence>
<accession>A0A8H3L0L4</accession>
<name>A0A8H3L0L4_9GLOM</name>
<comment type="caution">
    <text evidence="1">The sequence shown here is derived from an EMBL/GenBank/DDBJ whole genome shotgun (WGS) entry which is preliminary data.</text>
</comment>
<organism evidence="1 2">
    <name type="scientific">Rhizophagus clarus</name>
    <dbReference type="NCBI Taxonomy" id="94130"/>
    <lineage>
        <taxon>Eukaryota</taxon>
        <taxon>Fungi</taxon>
        <taxon>Fungi incertae sedis</taxon>
        <taxon>Mucoromycota</taxon>
        <taxon>Glomeromycotina</taxon>
        <taxon>Glomeromycetes</taxon>
        <taxon>Glomerales</taxon>
        <taxon>Glomeraceae</taxon>
        <taxon>Rhizophagus</taxon>
    </lineage>
</organism>
<proteinExistence type="predicted"/>
<dbReference type="OrthoDB" id="2371840at2759"/>
<dbReference type="AlphaFoldDB" id="A0A8H3L0L4"/>